<feature type="domain" description="DUF2383" evidence="1">
    <location>
        <begin position="6"/>
        <end position="114"/>
    </location>
</feature>
<protein>
    <submittedName>
        <fullName evidence="2">PA2169 family four-helix-bundle protein</fullName>
    </submittedName>
</protein>
<dbReference type="InterPro" id="IPR011971">
    <property type="entry name" value="CHP02284"/>
</dbReference>
<evidence type="ECO:0000259" key="1">
    <source>
        <dbReference type="Pfam" id="PF09537"/>
    </source>
</evidence>
<evidence type="ECO:0000313" key="3">
    <source>
        <dbReference type="Proteomes" id="UP000737171"/>
    </source>
</evidence>
<dbReference type="Gene3D" id="1.20.1260.10">
    <property type="match status" value="1"/>
</dbReference>
<dbReference type="PIRSF" id="PIRSF029477">
    <property type="entry name" value="UCP029477"/>
    <property type="match status" value="1"/>
</dbReference>
<name>A0ABX2EHW2_9BURK</name>
<sequence length="148" mass="16565">MDNEELIDVLNTLIETSKDGELGFRTCAEQARSPTLRTLLQRRADECQQAALELQALVRQYGGEPETQGSISGAMHRGWVAARARLASVEDEAILEEAERGEDIALRRYADAIAEPLPADVHVAVRRHLEGVTRNHDQIRRLRDQLIA</sequence>
<gene>
    <name evidence="2" type="ORF">HLB44_14300</name>
</gene>
<reference evidence="2 3" key="1">
    <citation type="submission" date="2020-05" db="EMBL/GenBank/DDBJ databases">
        <title>Aquincola sp. isolate from soil.</title>
        <authorList>
            <person name="Han J."/>
            <person name="Kim D.-U."/>
        </authorList>
    </citation>
    <scope>NUCLEOTIDE SEQUENCE [LARGE SCALE GENOMIC DNA]</scope>
    <source>
        <strain evidence="2 3">S2</strain>
    </source>
</reference>
<dbReference type="Pfam" id="PF09537">
    <property type="entry name" value="DUF2383"/>
    <property type="match status" value="1"/>
</dbReference>
<dbReference type="Proteomes" id="UP000737171">
    <property type="component" value="Unassembled WGS sequence"/>
</dbReference>
<dbReference type="InterPro" id="IPR012347">
    <property type="entry name" value="Ferritin-like"/>
</dbReference>
<dbReference type="EMBL" id="JABRWJ010000004">
    <property type="protein sequence ID" value="NRF68161.1"/>
    <property type="molecule type" value="Genomic_DNA"/>
</dbReference>
<dbReference type="InterPro" id="IPR009078">
    <property type="entry name" value="Ferritin-like_SF"/>
</dbReference>
<dbReference type="InterPro" id="IPR016920">
    <property type="entry name" value="UCP029477"/>
</dbReference>
<organism evidence="2 3">
    <name type="scientific">Pseudaquabacterium terrae</name>
    <dbReference type="NCBI Taxonomy" id="2732868"/>
    <lineage>
        <taxon>Bacteria</taxon>
        <taxon>Pseudomonadati</taxon>
        <taxon>Pseudomonadota</taxon>
        <taxon>Betaproteobacteria</taxon>
        <taxon>Burkholderiales</taxon>
        <taxon>Sphaerotilaceae</taxon>
        <taxon>Pseudaquabacterium</taxon>
    </lineage>
</organism>
<dbReference type="SUPFAM" id="SSF47240">
    <property type="entry name" value="Ferritin-like"/>
    <property type="match status" value="1"/>
</dbReference>
<dbReference type="NCBIfam" id="TIGR02284">
    <property type="entry name" value="PA2169 family four-helix-bundle protein"/>
    <property type="match status" value="1"/>
</dbReference>
<keyword evidence="3" id="KW-1185">Reference proteome</keyword>
<dbReference type="InterPro" id="IPR019052">
    <property type="entry name" value="DUF2383"/>
</dbReference>
<evidence type="ECO:0000313" key="2">
    <source>
        <dbReference type="EMBL" id="NRF68161.1"/>
    </source>
</evidence>
<proteinExistence type="predicted"/>
<dbReference type="RefSeq" id="WP_173123556.1">
    <property type="nucleotide sequence ID" value="NZ_JABRWJ010000004.1"/>
</dbReference>
<accession>A0ABX2EHW2</accession>
<comment type="caution">
    <text evidence="2">The sequence shown here is derived from an EMBL/GenBank/DDBJ whole genome shotgun (WGS) entry which is preliminary data.</text>
</comment>